<reference evidence="1 2" key="1">
    <citation type="submission" date="2016-11" db="EMBL/GenBank/DDBJ databases">
        <title>Trade-off between light-utilization and light-protection in marine flavobacteria.</title>
        <authorList>
            <person name="Kumagai Y."/>
        </authorList>
    </citation>
    <scope>NUCLEOTIDE SEQUENCE [LARGE SCALE GENOMIC DNA]</scope>
    <source>
        <strain evidence="1 2">ATCC 700397</strain>
    </source>
</reference>
<comment type="caution">
    <text evidence="1">The sequence shown here is derived from an EMBL/GenBank/DDBJ whole genome shotgun (WGS) entry which is preliminary data.</text>
</comment>
<evidence type="ECO:0000313" key="2">
    <source>
        <dbReference type="Proteomes" id="UP000239522"/>
    </source>
</evidence>
<dbReference type="AlphaFoldDB" id="A0A2S7L0Y3"/>
<protein>
    <submittedName>
        <fullName evidence="1">Uncharacterized protein</fullName>
    </submittedName>
</protein>
<dbReference type="Gene3D" id="3.10.450.50">
    <property type="match status" value="1"/>
</dbReference>
<organism evidence="1 2">
    <name type="scientific">Polaribacter filamentus</name>
    <dbReference type="NCBI Taxonomy" id="53483"/>
    <lineage>
        <taxon>Bacteria</taxon>
        <taxon>Pseudomonadati</taxon>
        <taxon>Bacteroidota</taxon>
        <taxon>Flavobacteriia</taxon>
        <taxon>Flavobacteriales</taxon>
        <taxon>Flavobacteriaceae</taxon>
    </lineage>
</organism>
<dbReference type="InterPro" id="IPR032710">
    <property type="entry name" value="NTF2-like_dom_sf"/>
</dbReference>
<evidence type="ECO:0000313" key="1">
    <source>
        <dbReference type="EMBL" id="PQB08584.1"/>
    </source>
</evidence>
<dbReference type="EMBL" id="MQUA01000013">
    <property type="protein sequence ID" value="PQB08584.1"/>
    <property type="molecule type" value="Genomic_DNA"/>
</dbReference>
<dbReference type="Proteomes" id="UP000239522">
    <property type="component" value="Unassembled WGS sequence"/>
</dbReference>
<sequence length="147" mass="16989">MTAAQVDENSELFKTLKSKDSIIFERVFNKCELEKLAPIIAENFEFYHDIAGIQNRVEFINAIKNNICSNPGINQRSLVKESLAVFEMKENNVLYGAIQKGKHTFQQKIDGKMKTVGIADFTHLWILENTKWKLKRVLSYNHKPLTE</sequence>
<proteinExistence type="predicted"/>
<gene>
    <name evidence="1" type="ORF">BST83_03485</name>
</gene>
<accession>A0A2S7L0Y3</accession>
<dbReference type="SUPFAM" id="SSF54427">
    <property type="entry name" value="NTF2-like"/>
    <property type="match status" value="1"/>
</dbReference>
<name>A0A2S7L0Y3_9FLAO</name>
<keyword evidence="2" id="KW-1185">Reference proteome</keyword>